<dbReference type="Proteomes" id="UP000076798">
    <property type="component" value="Unassembled WGS sequence"/>
</dbReference>
<sequence length="179" mass="19951">MVLSPTLIQPPPPFPLLLPDPPQPYPVPLPKYGQRRQYFNARRDLCKELADLSDSENEFEEMVSSQRLHAGMTTEDIKHRGFSFLIPLGKTLTQHEEKNDAQADESSDDEQSTHSPVGSQVEEGENDSAVDLDANMEDLDETGENDDQDLEPDDQTGDYEDDGDETRDESSAAIETLGT</sequence>
<protein>
    <submittedName>
        <fullName evidence="2">Uncharacterized protein</fullName>
    </submittedName>
</protein>
<evidence type="ECO:0000313" key="3">
    <source>
        <dbReference type="Proteomes" id="UP000076798"/>
    </source>
</evidence>
<accession>A0A166E653</accession>
<dbReference type="STRING" id="1314776.A0A166E653"/>
<feature type="region of interest" description="Disordered" evidence="1">
    <location>
        <begin position="1"/>
        <end position="31"/>
    </location>
</feature>
<dbReference type="AlphaFoldDB" id="A0A166E653"/>
<dbReference type="EMBL" id="KV428049">
    <property type="protein sequence ID" value="KZT39246.1"/>
    <property type="molecule type" value="Genomic_DNA"/>
</dbReference>
<evidence type="ECO:0000313" key="2">
    <source>
        <dbReference type="EMBL" id="KZT39246.1"/>
    </source>
</evidence>
<proteinExistence type="predicted"/>
<organism evidence="2 3">
    <name type="scientific">Sistotremastrum suecicum HHB10207 ss-3</name>
    <dbReference type="NCBI Taxonomy" id="1314776"/>
    <lineage>
        <taxon>Eukaryota</taxon>
        <taxon>Fungi</taxon>
        <taxon>Dikarya</taxon>
        <taxon>Basidiomycota</taxon>
        <taxon>Agaricomycotina</taxon>
        <taxon>Agaricomycetes</taxon>
        <taxon>Sistotremastrales</taxon>
        <taxon>Sistotremastraceae</taxon>
        <taxon>Sistotremastrum</taxon>
    </lineage>
</organism>
<name>A0A166E653_9AGAM</name>
<evidence type="ECO:0000256" key="1">
    <source>
        <dbReference type="SAM" id="MobiDB-lite"/>
    </source>
</evidence>
<dbReference type="OrthoDB" id="3267661at2759"/>
<gene>
    <name evidence="2" type="ORF">SISSUDRAFT_1032790</name>
</gene>
<feature type="compositionally biased region" description="Acidic residues" evidence="1">
    <location>
        <begin position="122"/>
        <end position="167"/>
    </location>
</feature>
<reference evidence="2 3" key="1">
    <citation type="journal article" date="2016" name="Mol. Biol. Evol.">
        <title>Comparative Genomics of Early-Diverging Mushroom-Forming Fungi Provides Insights into the Origins of Lignocellulose Decay Capabilities.</title>
        <authorList>
            <person name="Nagy L.G."/>
            <person name="Riley R."/>
            <person name="Tritt A."/>
            <person name="Adam C."/>
            <person name="Daum C."/>
            <person name="Floudas D."/>
            <person name="Sun H."/>
            <person name="Yadav J.S."/>
            <person name="Pangilinan J."/>
            <person name="Larsson K.H."/>
            <person name="Matsuura K."/>
            <person name="Barry K."/>
            <person name="Labutti K."/>
            <person name="Kuo R."/>
            <person name="Ohm R.A."/>
            <person name="Bhattacharya S.S."/>
            <person name="Shirouzu T."/>
            <person name="Yoshinaga Y."/>
            <person name="Martin F.M."/>
            <person name="Grigoriev I.V."/>
            <person name="Hibbett D.S."/>
        </authorList>
    </citation>
    <scope>NUCLEOTIDE SEQUENCE [LARGE SCALE GENOMIC DNA]</scope>
    <source>
        <strain evidence="2 3">HHB10207 ss-3</strain>
    </source>
</reference>
<feature type="region of interest" description="Disordered" evidence="1">
    <location>
        <begin position="91"/>
        <end position="179"/>
    </location>
</feature>
<keyword evidence="3" id="KW-1185">Reference proteome</keyword>
<feature type="compositionally biased region" description="Pro residues" evidence="1">
    <location>
        <begin position="8"/>
        <end position="29"/>
    </location>
</feature>